<protein>
    <submittedName>
        <fullName evidence="1">Uncharacterized protein</fullName>
    </submittedName>
</protein>
<reference evidence="1" key="1">
    <citation type="submission" date="2013-12" db="EMBL/GenBank/DDBJ databases">
        <title>A Varibaculum cambriense genome reconstructed from a premature infant gut community with otherwise low bacterial novelty that shifts toward anaerobic metabolism during the third week of life.</title>
        <authorList>
            <person name="Brown C.T."/>
            <person name="Sharon I."/>
            <person name="Thomas B.C."/>
            <person name="Castelle C.J."/>
            <person name="Morowitz M.J."/>
            <person name="Banfield J.F."/>
        </authorList>
    </citation>
    <scope>NUCLEOTIDE SEQUENCE</scope>
</reference>
<sequence length="79" mass="7590">GGGGGGGVGYALVAGFRQGLDDVKADQGLVLGDKDTTFGAGLSSHAVIVVWSPSLSRDGVVSGSAGASVAQLVEASDSK</sequence>
<dbReference type="EMBL" id="AZMM01003516">
    <property type="protein sequence ID" value="ETJ42513.1"/>
    <property type="molecule type" value="Genomic_DNA"/>
</dbReference>
<feature type="non-terminal residue" evidence="1">
    <location>
        <position position="79"/>
    </location>
</feature>
<name>W1YJ01_9ZZZZ</name>
<evidence type="ECO:0000313" key="1">
    <source>
        <dbReference type="EMBL" id="ETJ42513.1"/>
    </source>
</evidence>
<organism evidence="1">
    <name type="scientific">human gut metagenome</name>
    <dbReference type="NCBI Taxonomy" id="408170"/>
    <lineage>
        <taxon>unclassified sequences</taxon>
        <taxon>metagenomes</taxon>
        <taxon>organismal metagenomes</taxon>
    </lineage>
</organism>
<feature type="non-terminal residue" evidence="1">
    <location>
        <position position="1"/>
    </location>
</feature>
<comment type="caution">
    <text evidence="1">The sequence shown here is derived from an EMBL/GenBank/DDBJ whole genome shotgun (WGS) entry which is preliminary data.</text>
</comment>
<proteinExistence type="predicted"/>
<dbReference type="AlphaFoldDB" id="W1YJ01"/>
<gene>
    <name evidence="1" type="ORF">Q604_UNBC03516G0001</name>
</gene>
<accession>W1YJ01</accession>